<gene>
    <name evidence="2" type="ORF">P3T76_010413</name>
</gene>
<accession>A0AAD9GBX6</accession>
<keyword evidence="3" id="KW-1185">Reference proteome</keyword>
<protein>
    <submittedName>
        <fullName evidence="2">Uncharacterized protein</fullName>
    </submittedName>
</protein>
<dbReference type="AlphaFoldDB" id="A0AAD9GBX6"/>
<organism evidence="2 3">
    <name type="scientific">Phytophthora citrophthora</name>
    <dbReference type="NCBI Taxonomy" id="4793"/>
    <lineage>
        <taxon>Eukaryota</taxon>
        <taxon>Sar</taxon>
        <taxon>Stramenopiles</taxon>
        <taxon>Oomycota</taxon>
        <taxon>Peronosporomycetes</taxon>
        <taxon>Peronosporales</taxon>
        <taxon>Peronosporaceae</taxon>
        <taxon>Phytophthora</taxon>
    </lineage>
</organism>
<reference evidence="2" key="1">
    <citation type="submission" date="2023-08" db="EMBL/GenBank/DDBJ databases">
        <title>Reference Genome Resource for the Citrus Pathogen Phytophthora citrophthora.</title>
        <authorList>
            <person name="Moller H."/>
            <person name="Coetzee B."/>
            <person name="Rose L.J."/>
            <person name="Van Niekerk J.M."/>
        </authorList>
    </citation>
    <scope>NUCLEOTIDE SEQUENCE</scope>
    <source>
        <strain evidence="2">STE-U-9442</strain>
    </source>
</reference>
<evidence type="ECO:0000256" key="1">
    <source>
        <dbReference type="SAM" id="MobiDB-lite"/>
    </source>
</evidence>
<comment type="caution">
    <text evidence="2">The sequence shown here is derived from an EMBL/GenBank/DDBJ whole genome shotgun (WGS) entry which is preliminary data.</text>
</comment>
<dbReference type="EMBL" id="JASMQC010000022">
    <property type="protein sequence ID" value="KAK1935718.1"/>
    <property type="molecule type" value="Genomic_DNA"/>
</dbReference>
<evidence type="ECO:0000313" key="3">
    <source>
        <dbReference type="Proteomes" id="UP001259832"/>
    </source>
</evidence>
<feature type="region of interest" description="Disordered" evidence="1">
    <location>
        <begin position="30"/>
        <end position="60"/>
    </location>
</feature>
<name>A0AAD9GBX6_9STRA</name>
<proteinExistence type="predicted"/>
<sequence>MSLLHLETEPADEQFLAEIISFLDVDWPSSSTASEPLTGGSSKSTSTQKLRRLRPRATSGDAVVKPKRVRKETTPRVRNKAKIELLRHEIKGLEAVLASLQNSRRGEAILEHRRAGSLWKIIAMKQSHERQLAENRNMGLKRMLAQQYTLTRSLTHVLDEWTDLPAPDLRLSACI</sequence>
<evidence type="ECO:0000313" key="2">
    <source>
        <dbReference type="EMBL" id="KAK1935718.1"/>
    </source>
</evidence>
<feature type="compositionally biased region" description="Low complexity" evidence="1">
    <location>
        <begin position="38"/>
        <end position="47"/>
    </location>
</feature>
<dbReference type="Proteomes" id="UP001259832">
    <property type="component" value="Unassembled WGS sequence"/>
</dbReference>